<reference evidence="2 3" key="1">
    <citation type="submission" date="2013-09" db="EMBL/GenBank/DDBJ databases">
        <title>Corchorus capsularis genome sequencing.</title>
        <authorList>
            <person name="Alam M."/>
            <person name="Haque M.S."/>
            <person name="Islam M.S."/>
            <person name="Emdad E.M."/>
            <person name="Islam M.M."/>
            <person name="Ahmed B."/>
            <person name="Halim A."/>
            <person name="Hossen Q.M.M."/>
            <person name="Hossain M.Z."/>
            <person name="Ahmed R."/>
            <person name="Khan M.M."/>
            <person name="Islam R."/>
            <person name="Rashid M.M."/>
            <person name="Khan S.A."/>
            <person name="Rahman M.S."/>
            <person name="Alam M."/>
        </authorList>
    </citation>
    <scope>NUCLEOTIDE SEQUENCE [LARGE SCALE GENOMIC DNA]</scope>
    <source>
        <strain evidence="3">cv. CVL-1</strain>
        <tissue evidence="2">Whole seedling</tissue>
    </source>
</reference>
<feature type="domain" description="KIB1-4 beta-propeller" evidence="1">
    <location>
        <begin position="13"/>
        <end position="291"/>
    </location>
</feature>
<accession>A0A1R3IB36</accession>
<dbReference type="Gramene" id="OMO79778">
    <property type="protein sequence ID" value="OMO79778"/>
    <property type="gene ID" value="CCACVL1_13436"/>
</dbReference>
<evidence type="ECO:0000259" key="1">
    <source>
        <dbReference type="Pfam" id="PF03478"/>
    </source>
</evidence>
<name>A0A1R3IB36_COCAP</name>
<dbReference type="InterPro" id="IPR050942">
    <property type="entry name" value="F-box_BR-signaling"/>
</dbReference>
<dbReference type="Proteomes" id="UP000188268">
    <property type="component" value="Unassembled WGS sequence"/>
</dbReference>
<comment type="caution">
    <text evidence="2">The sequence shown here is derived from an EMBL/GenBank/DDBJ whole genome shotgun (WGS) entry which is preliminary data.</text>
</comment>
<dbReference type="STRING" id="210143.A0A1R3IB36"/>
<sequence length="319" mass="36040">MLADKKRTKIRQFYSLGKGKFYKIYLPQVKAKRCFSSRGWIITIGRDWGMNMVNPLSHVQLKLPHMSTFKYLKDVDVYYMVSMFITKVVLSSSSNPCSTSSDCTVMAIYGCKRKLAFAKAGDDTWNTVETTNGVPCQYCDDLICYDNKFYGLTSLGEVIACDVEDPQQVKLISIVPKELLPRYEKQYLVESQGSLLVVSREGQQIRDSRGLVRQDFTEFFDILQLNAVDGSWTELDSLGDTALFLGDNSSFSIAAIDIPGIKPDHIYYTDDYYEAFLGTSEGGGRDTGIYSMKDDIADRCFNFGSYSHVSPPLWVEPSF</sequence>
<proteinExistence type="predicted"/>
<protein>
    <recommendedName>
        <fullName evidence="1">KIB1-4 beta-propeller domain-containing protein</fullName>
    </recommendedName>
</protein>
<organism evidence="2 3">
    <name type="scientific">Corchorus capsularis</name>
    <name type="common">Jute</name>
    <dbReference type="NCBI Taxonomy" id="210143"/>
    <lineage>
        <taxon>Eukaryota</taxon>
        <taxon>Viridiplantae</taxon>
        <taxon>Streptophyta</taxon>
        <taxon>Embryophyta</taxon>
        <taxon>Tracheophyta</taxon>
        <taxon>Spermatophyta</taxon>
        <taxon>Magnoliopsida</taxon>
        <taxon>eudicotyledons</taxon>
        <taxon>Gunneridae</taxon>
        <taxon>Pentapetalae</taxon>
        <taxon>rosids</taxon>
        <taxon>malvids</taxon>
        <taxon>Malvales</taxon>
        <taxon>Malvaceae</taxon>
        <taxon>Grewioideae</taxon>
        <taxon>Apeibeae</taxon>
        <taxon>Corchorus</taxon>
    </lineage>
</organism>
<dbReference type="AlphaFoldDB" id="A0A1R3IB36"/>
<keyword evidence="3" id="KW-1185">Reference proteome</keyword>
<dbReference type="OMA" id="VIYQCEL"/>
<evidence type="ECO:0000313" key="3">
    <source>
        <dbReference type="Proteomes" id="UP000188268"/>
    </source>
</evidence>
<dbReference type="OrthoDB" id="963688at2759"/>
<gene>
    <name evidence="2" type="ORF">CCACVL1_13436</name>
</gene>
<dbReference type="PANTHER" id="PTHR44259">
    <property type="entry name" value="OS07G0183000 PROTEIN-RELATED"/>
    <property type="match status" value="1"/>
</dbReference>
<dbReference type="PANTHER" id="PTHR44259:SF108">
    <property type="entry name" value="F-BOX PROTEIN SKIP23-LIKE"/>
    <property type="match status" value="1"/>
</dbReference>
<dbReference type="InterPro" id="IPR005174">
    <property type="entry name" value="KIB1-4_b-propeller"/>
</dbReference>
<dbReference type="EMBL" id="AWWV01010357">
    <property type="protein sequence ID" value="OMO79778.1"/>
    <property type="molecule type" value="Genomic_DNA"/>
</dbReference>
<dbReference type="Pfam" id="PF03478">
    <property type="entry name" value="Beta-prop_KIB1-4"/>
    <property type="match status" value="1"/>
</dbReference>
<evidence type="ECO:0000313" key="2">
    <source>
        <dbReference type="EMBL" id="OMO79778.1"/>
    </source>
</evidence>